<dbReference type="AlphaFoldDB" id="A0A6G4X7E8"/>
<name>A0A6G4X7E8_9ACTN</name>
<dbReference type="Proteomes" id="UP000477722">
    <property type="component" value="Unassembled WGS sequence"/>
</dbReference>
<proteinExistence type="predicted"/>
<evidence type="ECO:0000313" key="2">
    <source>
        <dbReference type="Proteomes" id="UP000477722"/>
    </source>
</evidence>
<accession>A0A6G4X7E8</accession>
<reference evidence="1 2" key="1">
    <citation type="submission" date="2020-02" db="EMBL/GenBank/DDBJ databases">
        <title>Whole-genome analyses of novel actinobacteria.</title>
        <authorList>
            <person name="Sahin N."/>
            <person name="Tatar D."/>
        </authorList>
    </citation>
    <scope>NUCLEOTIDE SEQUENCE [LARGE SCALE GENOMIC DNA]</scope>
    <source>
        <strain evidence="1 2">SB3404</strain>
    </source>
</reference>
<dbReference type="EMBL" id="JAAKZZ010000750">
    <property type="protein sequence ID" value="NGO73466.1"/>
    <property type="molecule type" value="Genomic_DNA"/>
</dbReference>
<evidence type="ECO:0000313" key="1">
    <source>
        <dbReference type="EMBL" id="NGO73466.1"/>
    </source>
</evidence>
<sequence length="119" mass="12713">MTGQLHIPVPVCGVIDPAAAERAKQSGMARAAQLDPDWAADCDERIARFAARGVPFQAADLVADGLDEPPHPNCWGSRLKAAAAAGLIRFHRYAPSRRATVHKSICAEWIGCPGGERTE</sequence>
<protein>
    <submittedName>
        <fullName evidence="1">Uncharacterized protein</fullName>
    </submittedName>
</protein>
<dbReference type="RefSeq" id="WP_165303106.1">
    <property type="nucleotide sequence ID" value="NZ_JAAKZZ010000750.1"/>
</dbReference>
<comment type="caution">
    <text evidence="1">The sequence shown here is derived from an EMBL/GenBank/DDBJ whole genome shotgun (WGS) entry which is preliminary data.</text>
</comment>
<gene>
    <name evidence="1" type="ORF">G5C65_35090</name>
</gene>
<organism evidence="1 2">
    <name type="scientific">Streptomyces boncukensis</name>
    <dbReference type="NCBI Taxonomy" id="2711219"/>
    <lineage>
        <taxon>Bacteria</taxon>
        <taxon>Bacillati</taxon>
        <taxon>Actinomycetota</taxon>
        <taxon>Actinomycetes</taxon>
        <taxon>Kitasatosporales</taxon>
        <taxon>Streptomycetaceae</taxon>
        <taxon>Streptomyces</taxon>
    </lineage>
</organism>
<keyword evidence="2" id="KW-1185">Reference proteome</keyword>